<keyword evidence="7 12" id="KW-1005">Bacterial flagellum biogenesis</keyword>
<dbReference type="KEGG" id="dau:Daud_1749"/>
<dbReference type="OrthoDB" id="9807950at2"/>
<evidence type="ECO:0000256" key="13">
    <source>
        <dbReference type="SAM" id="MobiDB-lite"/>
    </source>
</evidence>
<evidence type="ECO:0000256" key="4">
    <source>
        <dbReference type="ARBA" id="ARBA00022448"/>
    </source>
</evidence>
<dbReference type="RefSeq" id="WP_012302825.1">
    <property type="nucleotide sequence ID" value="NC_010424.1"/>
</dbReference>
<evidence type="ECO:0000256" key="1">
    <source>
        <dbReference type="ARBA" id="ARBA00004651"/>
    </source>
</evidence>
<keyword evidence="8 12" id="KW-0653">Protein transport</keyword>
<keyword evidence="14" id="KW-0282">Flagellum</keyword>
<evidence type="ECO:0000256" key="3">
    <source>
        <dbReference type="ARBA" id="ARBA00021622"/>
    </source>
</evidence>
<dbReference type="GO" id="GO:0044780">
    <property type="term" value="P:bacterial-type flagellum assembly"/>
    <property type="evidence" value="ECO:0007669"/>
    <property type="project" value="InterPro"/>
</dbReference>
<dbReference type="InterPro" id="IPR029025">
    <property type="entry name" value="T3SS_substrate_exporter_C"/>
</dbReference>
<keyword evidence="14" id="KW-0966">Cell projection</keyword>
<protein>
    <recommendedName>
        <fullName evidence="3 12">Flagellar biosynthetic protein FlhB</fullName>
    </recommendedName>
</protein>
<keyword evidence="4 12" id="KW-0813">Transport</keyword>
<dbReference type="GO" id="GO:0009306">
    <property type="term" value="P:protein secretion"/>
    <property type="evidence" value="ECO:0007669"/>
    <property type="project" value="InterPro"/>
</dbReference>
<dbReference type="PANTHER" id="PTHR30531:SF12">
    <property type="entry name" value="FLAGELLAR BIOSYNTHETIC PROTEIN FLHB"/>
    <property type="match status" value="1"/>
</dbReference>
<keyword evidence="15" id="KW-1185">Reference proteome</keyword>
<reference evidence="15" key="1">
    <citation type="submission" date="2007-10" db="EMBL/GenBank/DDBJ databases">
        <title>Complete sequence of chromosome of Desulforudis audaxviator MP104C.</title>
        <authorList>
            <person name="Copeland A."/>
            <person name="Lucas S."/>
            <person name="Lapidus A."/>
            <person name="Barry K."/>
            <person name="Glavina del Rio T."/>
            <person name="Dalin E."/>
            <person name="Tice H."/>
            <person name="Bruce D."/>
            <person name="Pitluck S."/>
            <person name="Lowry S.R."/>
            <person name="Larimer F."/>
            <person name="Land M.L."/>
            <person name="Hauser L."/>
            <person name="Kyrpides N."/>
            <person name="Ivanova N.N."/>
            <person name="Richardson P."/>
        </authorList>
    </citation>
    <scope>NUCLEOTIDE SEQUENCE [LARGE SCALE GENOMIC DNA]</scope>
    <source>
        <strain evidence="15">MP104C</strain>
    </source>
</reference>
<dbReference type="STRING" id="477974.Daud_1749"/>
<evidence type="ECO:0000256" key="2">
    <source>
        <dbReference type="ARBA" id="ARBA00010690"/>
    </source>
</evidence>
<evidence type="ECO:0000256" key="9">
    <source>
        <dbReference type="ARBA" id="ARBA00022989"/>
    </source>
</evidence>
<evidence type="ECO:0000256" key="11">
    <source>
        <dbReference type="ARBA" id="ARBA00023225"/>
    </source>
</evidence>
<evidence type="ECO:0000256" key="7">
    <source>
        <dbReference type="ARBA" id="ARBA00022795"/>
    </source>
</evidence>
<sequence length="359" mass="40205">MAETRDSGQLKTEQPTPRRLQEARRKGQVAKSLDLTGAVTLAALLLLFFVGLEWFIIRLQRLFLVYLQNFTSYSLTAENVNYLVLQSLALLGGAVLPAVAVAFFVTVLVSFAQVGFIFAPSVLAVKLERLNPVQGFKRIFSSRGLFEFAKAILKICFVGILCFWVLYARVGDLLVLSVTSPGQGLYLLHNVLLTVAAAAAGAYLLIAVLDLVYQRYAHHKSLMMTRFEVRDEYRQTEGDPHLKSWLRKRQREISMNRIKDEVPRATVVVTNPIHVAVALRYREGEMDAPLVTAKGAGYLAERIKELAAQHKVPVVENRELAQYLYRRVPVGESVPVAVYQAVAEILAMIYRLKAKREAG</sequence>
<comment type="similarity">
    <text evidence="2 12">Belongs to the type III secretion exporter family.</text>
</comment>
<evidence type="ECO:0000256" key="5">
    <source>
        <dbReference type="ARBA" id="ARBA00022475"/>
    </source>
</evidence>
<evidence type="ECO:0000256" key="6">
    <source>
        <dbReference type="ARBA" id="ARBA00022692"/>
    </source>
</evidence>
<keyword evidence="6 12" id="KW-0812">Transmembrane</keyword>
<feature type="region of interest" description="Disordered" evidence="13">
    <location>
        <begin position="1"/>
        <end position="25"/>
    </location>
</feature>
<proteinExistence type="inferred from homology"/>
<keyword evidence="9 12" id="KW-1133">Transmembrane helix</keyword>
<dbReference type="MEROPS" id="N06.A01"/>
<dbReference type="Pfam" id="PF01312">
    <property type="entry name" value="Bac_export_2"/>
    <property type="match status" value="1"/>
</dbReference>
<evidence type="ECO:0000256" key="10">
    <source>
        <dbReference type="ARBA" id="ARBA00023136"/>
    </source>
</evidence>
<evidence type="ECO:0000256" key="8">
    <source>
        <dbReference type="ARBA" id="ARBA00022927"/>
    </source>
</evidence>
<dbReference type="InterPro" id="IPR006136">
    <property type="entry name" value="FlhB"/>
</dbReference>
<dbReference type="eggNOG" id="COG1377">
    <property type="taxonomic scope" value="Bacteria"/>
</dbReference>
<dbReference type="InterPro" id="IPR006135">
    <property type="entry name" value="T3SS_substrate_exporter"/>
</dbReference>
<name>B1I5J8_DESAP</name>
<comment type="function">
    <text evidence="12">Required for formation of the rod structure in the basal body of the flagellar apparatus. Together with FliI and FliH, may constitute the export apparatus of flagellin.</text>
</comment>
<dbReference type="PANTHER" id="PTHR30531">
    <property type="entry name" value="FLAGELLAR BIOSYNTHETIC PROTEIN FLHB"/>
    <property type="match status" value="1"/>
</dbReference>
<evidence type="ECO:0000313" key="15">
    <source>
        <dbReference type="Proteomes" id="UP000008544"/>
    </source>
</evidence>
<organism evidence="14 15">
    <name type="scientific">Desulforudis audaxviator (strain MP104C)</name>
    <dbReference type="NCBI Taxonomy" id="477974"/>
    <lineage>
        <taxon>Bacteria</taxon>
        <taxon>Bacillati</taxon>
        <taxon>Bacillota</taxon>
        <taxon>Clostridia</taxon>
        <taxon>Thermoanaerobacterales</taxon>
        <taxon>Candidatus Desulforudaceae</taxon>
        <taxon>Candidatus Desulforudis</taxon>
    </lineage>
</organism>
<keyword evidence="5 12" id="KW-1003">Cell membrane</keyword>
<comment type="subcellular location">
    <subcellularLocation>
        <location evidence="1">Cell membrane</location>
        <topology evidence="1">Multi-pass membrane protein</topology>
    </subcellularLocation>
</comment>
<feature type="transmembrane region" description="Helical" evidence="12">
    <location>
        <begin position="148"/>
        <end position="167"/>
    </location>
</feature>
<dbReference type="Proteomes" id="UP000008544">
    <property type="component" value="Chromosome"/>
</dbReference>
<dbReference type="Gene3D" id="6.10.250.2080">
    <property type="match status" value="1"/>
</dbReference>
<gene>
    <name evidence="12" type="primary">flhB</name>
    <name evidence="14" type="ordered locus">Daud_1749</name>
</gene>
<evidence type="ECO:0000313" key="14">
    <source>
        <dbReference type="EMBL" id="ACA60245.1"/>
    </source>
</evidence>
<dbReference type="GO" id="GO:0005886">
    <property type="term" value="C:plasma membrane"/>
    <property type="evidence" value="ECO:0007669"/>
    <property type="project" value="UniProtKB-SubCell"/>
</dbReference>
<dbReference type="NCBIfam" id="TIGR00328">
    <property type="entry name" value="flhB"/>
    <property type="match status" value="1"/>
</dbReference>
<dbReference type="HOGENOM" id="CLU_041013_1_2_9"/>
<keyword evidence="10 12" id="KW-0472">Membrane</keyword>
<keyword evidence="14" id="KW-0969">Cilium</keyword>
<dbReference type="SUPFAM" id="SSF160544">
    <property type="entry name" value="EscU C-terminal domain-like"/>
    <property type="match status" value="1"/>
</dbReference>
<feature type="transmembrane region" description="Helical" evidence="12">
    <location>
        <begin position="94"/>
        <end position="127"/>
    </location>
</feature>
<dbReference type="PRINTS" id="PR00950">
    <property type="entry name" value="TYPE3IMSPROT"/>
</dbReference>
<feature type="transmembrane region" description="Helical" evidence="12">
    <location>
        <begin position="35"/>
        <end position="57"/>
    </location>
</feature>
<dbReference type="Gene3D" id="3.40.1690.10">
    <property type="entry name" value="secretion proteins EscU"/>
    <property type="match status" value="1"/>
</dbReference>
<dbReference type="AlphaFoldDB" id="B1I5J8"/>
<reference evidence="14 15" key="2">
    <citation type="journal article" date="2008" name="Science">
        <title>Environmental genomics reveals a single-species ecosystem deep within Earth.</title>
        <authorList>
            <person name="Chivian D."/>
            <person name="Brodie E.L."/>
            <person name="Alm E.J."/>
            <person name="Culley D.E."/>
            <person name="Dehal P.S."/>
            <person name="Desantis T.Z."/>
            <person name="Gihring T.M."/>
            <person name="Lapidus A."/>
            <person name="Lin L.H."/>
            <person name="Lowry S.R."/>
            <person name="Moser D.P."/>
            <person name="Richardson P.M."/>
            <person name="Southam G."/>
            <person name="Wanger G."/>
            <person name="Pratt L.M."/>
            <person name="Andersen G.L."/>
            <person name="Hazen T.C."/>
            <person name="Brockman F.J."/>
            <person name="Arkin A.P."/>
            <person name="Onstott T.C."/>
        </authorList>
    </citation>
    <scope>NUCLEOTIDE SEQUENCE [LARGE SCALE GENOMIC DNA]</scope>
    <source>
        <strain evidence="14 15">MP104C</strain>
    </source>
</reference>
<feature type="transmembrane region" description="Helical" evidence="12">
    <location>
        <begin position="187"/>
        <end position="213"/>
    </location>
</feature>
<keyword evidence="11 12" id="KW-1006">Bacterial flagellum protein export</keyword>
<dbReference type="EMBL" id="CP000860">
    <property type="protein sequence ID" value="ACA60245.1"/>
    <property type="molecule type" value="Genomic_DNA"/>
</dbReference>
<evidence type="ECO:0000256" key="12">
    <source>
        <dbReference type="RuleBase" id="RU364091"/>
    </source>
</evidence>
<accession>B1I5J8</accession>